<dbReference type="InterPro" id="IPR003607">
    <property type="entry name" value="HD/PDEase_dom"/>
</dbReference>
<name>A0ABY0P2T1_9HYPH</name>
<dbReference type="InterPro" id="IPR006674">
    <property type="entry name" value="HD_domain"/>
</dbReference>
<evidence type="ECO:0000313" key="2">
    <source>
        <dbReference type="EMBL" id="SDG82911.1"/>
    </source>
</evidence>
<keyword evidence="3" id="KW-1185">Reference proteome</keyword>
<proteinExistence type="predicted"/>
<accession>A0ABY0P2T1</accession>
<dbReference type="Gene3D" id="1.10.3210.10">
    <property type="entry name" value="Hypothetical protein af1432"/>
    <property type="match status" value="1"/>
</dbReference>
<evidence type="ECO:0000313" key="3">
    <source>
        <dbReference type="Proteomes" id="UP000199468"/>
    </source>
</evidence>
<dbReference type="Pfam" id="PF01966">
    <property type="entry name" value="HD"/>
    <property type="match status" value="1"/>
</dbReference>
<dbReference type="InterPro" id="IPR006675">
    <property type="entry name" value="HDIG_dom"/>
</dbReference>
<dbReference type="EMBL" id="FNBZ01000005">
    <property type="protein sequence ID" value="SDG82911.1"/>
    <property type="molecule type" value="Genomic_DNA"/>
</dbReference>
<feature type="domain" description="HD" evidence="1">
    <location>
        <begin position="94"/>
        <end position="206"/>
    </location>
</feature>
<dbReference type="CDD" id="cd00077">
    <property type="entry name" value="HDc"/>
    <property type="match status" value="1"/>
</dbReference>
<evidence type="ECO:0000259" key="1">
    <source>
        <dbReference type="Pfam" id="PF01966"/>
    </source>
</evidence>
<gene>
    <name evidence="2" type="ORF">SAMN05421844_105385</name>
</gene>
<reference evidence="2 3" key="1">
    <citation type="submission" date="2016-10" db="EMBL/GenBank/DDBJ databases">
        <authorList>
            <person name="Varghese N."/>
            <person name="Submissions S."/>
        </authorList>
    </citation>
    <scope>NUCLEOTIDE SEQUENCE [LARGE SCALE GENOMIC DNA]</scope>
    <source>
        <strain evidence="2 3">DSM 26672</strain>
    </source>
</reference>
<dbReference type="Proteomes" id="UP000199468">
    <property type="component" value="Unassembled WGS sequence"/>
</dbReference>
<organism evidence="2 3">
    <name type="scientific">Bosea robiniae</name>
    <dbReference type="NCBI Taxonomy" id="1036780"/>
    <lineage>
        <taxon>Bacteria</taxon>
        <taxon>Pseudomonadati</taxon>
        <taxon>Pseudomonadota</taxon>
        <taxon>Alphaproteobacteria</taxon>
        <taxon>Hyphomicrobiales</taxon>
        <taxon>Boseaceae</taxon>
        <taxon>Bosea</taxon>
    </lineage>
</organism>
<sequence length="241" mass="26781">MTLVQRLIFNSENAVNYPRTVTMRGKSIEITDAKRAARVAEMPEVEWIKDHNLRDKVIDAWVAALEAHGFTQIGDMKPSGNYDSNPLLTGTQCDHMRSVCRLAVKTAEEMAGLFPNFRYDRDILIAGALCHDIGKVWEFQPDNVKRWKADSYAVGFPSVRHPGYGVFICFAMDLPEAVAHIAAAHSAEGELLERSLENTIVHWADVTFWKTVEAGRQFAATDTWLDGMTGGVSGQPKSAKA</sequence>
<dbReference type="NCBIfam" id="TIGR00277">
    <property type="entry name" value="HDIG"/>
    <property type="match status" value="1"/>
</dbReference>
<protein>
    <submittedName>
        <fullName evidence="2">HDIG domain-containing protein</fullName>
    </submittedName>
</protein>
<dbReference type="SUPFAM" id="SSF109604">
    <property type="entry name" value="HD-domain/PDEase-like"/>
    <property type="match status" value="1"/>
</dbReference>
<comment type="caution">
    <text evidence="2">The sequence shown here is derived from an EMBL/GenBank/DDBJ whole genome shotgun (WGS) entry which is preliminary data.</text>
</comment>